<keyword evidence="3" id="KW-0560">Oxidoreductase</keyword>
<sequence length="341" mass="38068">MDELLLNEWHPVAAGETLQAGAMQPVRLLEQDLIVWRSQDGSVHAWEDRCPHRGARLSLGRVAGDRVVCPYHGWQFDTAGQCRLQPAHPRDTPPKTACTRRFLAQEAYGLVWVCLGTAPRRLLPFPEHANPALRKVVCGPYLVHACGPRIIENFLDMAHFGFVHEGILGDAEHTEITDYKVAEFDDGLGDDGMKGVIATGCFAWQPQANLLAAGGSMVEYTYRVVRPLSAILTKLPQAQDGFHEAISLHVQPMDEEHCRAWIILAMTNSVSGDDELRAFQDRIFLQDLAVLESQRPKRMPLGPGIEVPQRADRLSAAYRRMLARLGMRYGVIPDEAEKPPR</sequence>
<dbReference type="CDD" id="cd03469">
    <property type="entry name" value="Rieske_RO_Alpha_N"/>
    <property type="match status" value="1"/>
</dbReference>
<dbReference type="SUPFAM" id="SSF50022">
    <property type="entry name" value="ISP domain"/>
    <property type="match status" value="1"/>
</dbReference>
<proteinExistence type="predicted"/>
<dbReference type="PANTHER" id="PTHR21266:SF60">
    <property type="entry name" value="3-KETOSTEROID-9-ALPHA-MONOOXYGENASE, OXYGENASE COMPONENT"/>
    <property type="match status" value="1"/>
</dbReference>
<dbReference type="Proteomes" id="UP000887222">
    <property type="component" value="Unassembled WGS sequence"/>
</dbReference>
<keyword evidence="2" id="KW-0479">Metal-binding</keyword>
<evidence type="ECO:0000256" key="2">
    <source>
        <dbReference type="ARBA" id="ARBA00022723"/>
    </source>
</evidence>
<dbReference type="EMBL" id="BPMK01000016">
    <property type="protein sequence ID" value="GIZ53302.1"/>
    <property type="molecule type" value="Genomic_DNA"/>
</dbReference>
<evidence type="ECO:0000256" key="5">
    <source>
        <dbReference type="ARBA" id="ARBA00023014"/>
    </source>
</evidence>
<dbReference type="Gene3D" id="3.90.380.10">
    <property type="entry name" value="Naphthalene 1,2-dioxygenase Alpha Subunit, Chain A, domain 1"/>
    <property type="match status" value="1"/>
</dbReference>
<evidence type="ECO:0000259" key="6">
    <source>
        <dbReference type="PROSITE" id="PS51296"/>
    </source>
</evidence>
<dbReference type="InterPro" id="IPR036922">
    <property type="entry name" value="Rieske_2Fe-2S_sf"/>
</dbReference>
<keyword evidence="4" id="KW-0408">Iron</keyword>
<evidence type="ECO:0000256" key="1">
    <source>
        <dbReference type="ARBA" id="ARBA00022714"/>
    </source>
</evidence>
<dbReference type="InterPro" id="IPR015881">
    <property type="entry name" value="ARHD_Rieske_2Fe_2S"/>
</dbReference>
<keyword evidence="5" id="KW-0411">Iron-sulfur</keyword>
<keyword evidence="8" id="KW-1185">Reference proteome</keyword>
<protein>
    <submittedName>
        <fullName evidence="7">(2Fe-2S)-binding protein</fullName>
    </submittedName>
</protein>
<dbReference type="InterPro" id="IPR017941">
    <property type="entry name" value="Rieske_2Fe-2S"/>
</dbReference>
<dbReference type="SUPFAM" id="SSF55961">
    <property type="entry name" value="Bet v1-like"/>
    <property type="match status" value="1"/>
</dbReference>
<evidence type="ECO:0000313" key="7">
    <source>
        <dbReference type="EMBL" id="GIZ53302.1"/>
    </source>
</evidence>
<dbReference type="PROSITE" id="PS51296">
    <property type="entry name" value="RIESKE"/>
    <property type="match status" value="1"/>
</dbReference>
<evidence type="ECO:0000313" key="8">
    <source>
        <dbReference type="Proteomes" id="UP000887222"/>
    </source>
</evidence>
<evidence type="ECO:0000256" key="4">
    <source>
        <dbReference type="ARBA" id="ARBA00023004"/>
    </source>
</evidence>
<dbReference type="Gene3D" id="2.102.10.10">
    <property type="entry name" value="Rieske [2Fe-2S] iron-sulphur domain"/>
    <property type="match status" value="1"/>
</dbReference>
<gene>
    <name evidence="7" type="ORF">NCCP691_33160</name>
</gene>
<dbReference type="PANTHER" id="PTHR21266">
    <property type="entry name" value="IRON-SULFUR DOMAIN CONTAINING PROTEIN"/>
    <property type="match status" value="1"/>
</dbReference>
<comment type="caution">
    <text evidence="7">The sequence shown here is derived from an EMBL/GenBank/DDBJ whole genome shotgun (WGS) entry which is preliminary data.</text>
</comment>
<evidence type="ECO:0000256" key="3">
    <source>
        <dbReference type="ARBA" id="ARBA00023002"/>
    </source>
</evidence>
<feature type="domain" description="Rieske" evidence="6">
    <location>
        <begin position="9"/>
        <end position="113"/>
    </location>
</feature>
<organism evidence="7 8">
    <name type="scientific">Noviherbaspirillum aridicola</name>
    <dbReference type="NCBI Taxonomy" id="2849687"/>
    <lineage>
        <taxon>Bacteria</taxon>
        <taxon>Pseudomonadati</taxon>
        <taxon>Pseudomonadota</taxon>
        <taxon>Betaproteobacteria</taxon>
        <taxon>Burkholderiales</taxon>
        <taxon>Oxalobacteraceae</taxon>
        <taxon>Noviherbaspirillum</taxon>
    </lineage>
</organism>
<dbReference type="InterPro" id="IPR050584">
    <property type="entry name" value="Cholesterol_7-desaturase"/>
</dbReference>
<dbReference type="InterPro" id="IPR044043">
    <property type="entry name" value="VanA_C_cat"/>
</dbReference>
<dbReference type="Pfam" id="PF19112">
    <property type="entry name" value="VanA_C"/>
    <property type="match status" value="1"/>
</dbReference>
<name>A0ABQ4Q8R2_9BURK</name>
<accession>A0ABQ4Q8R2</accession>
<dbReference type="PROSITE" id="PS00570">
    <property type="entry name" value="RING_HYDROXYL_ALPHA"/>
    <property type="match status" value="1"/>
</dbReference>
<keyword evidence="1" id="KW-0001">2Fe-2S</keyword>
<reference evidence="7 8" key="1">
    <citation type="journal article" date="2022" name="Int. J. Syst. Evol. Microbiol.">
        <title>Noviherbaspirillum aridicola sp. nov., isolated from an arid soil in Pakistan.</title>
        <authorList>
            <person name="Khan I.U."/>
            <person name="Saqib M."/>
            <person name="Amin A."/>
            <person name="Hussain F."/>
            <person name="Li L."/>
            <person name="Liu Y.H."/>
            <person name="Fang B.Z."/>
            <person name="Ahmed I."/>
            <person name="Li W.J."/>
        </authorList>
    </citation>
    <scope>NUCLEOTIDE SEQUENCE [LARGE SCALE GENOMIC DNA]</scope>
    <source>
        <strain evidence="7 8">NCCP-691</strain>
    </source>
</reference>
<dbReference type="Pfam" id="PF00355">
    <property type="entry name" value="Rieske"/>
    <property type="match status" value="1"/>
</dbReference>